<name>A0A1S1QER1_9ACTN</name>
<dbReference type="InterPro" id="IPR035069">
    <property type="entry name" value="TTHA1013/TTHA0281-like"/>
</dbReference>
<dbReference type="AlphaFoldDB" id="A0A1S1QER1"/>
<evidence type="ECO:0000313" key="1">
    <source>
        <dbReference type="EMBL" id="OHV32137.1"/>
    </source>
</evidence>
<accession>A0A1S1QER1</accession>
<reference evidence="2" key="1">
    <citation type="submission" date="2016-07" db="EMBL/GenBank/DDBJ databases">
        <title>Sequence Frankia sp. strain CcI1.17.</title>
        <authorList>
            <person name="Ghodhbane-Gtari F."/>
            <person name="Swanson E."/>
            <person name="Gueddou A."/>
            <person name="Morris K."/>
            <person name="Hezbri K."/>
            <person name="Ktari A."/>
            <person name="Nouioui I."/>
            <person name="Abebe-Akele F."/>
            <person name="Simpson S."/>
            <person name="Thomas K."/>
            <person name="Gtari M."/>
            <person name="Tisa L.S."/>
            <person name="Hurst S."/>
        </authorList>
    </citation>
    <scope>NUCLEOTIDE SEQUENCE [LARGE SCALE GENOMIC DNA]</scope>
    <source>
        <strain evidence="2">Cc1.17</strain>
    </source>
</reference>
<comment type="caution">
    <text evidence="1">The sequence shown here is derived from an EMBL/GenBank/DDBJ whole genome shotgun (WGS) entry which is preliminary data.</text>
</comment>
<evidence type="ECO:0000313" key="2">
    <source>
        <dbReference type="Proteomes" id="UP000179627"/>
    </source>
</evidence>
<dbReference type="EMBL" id="MBLM01000140">
    <property type="protein sequence ID" value="OHV32137.1"/>
    <property type="molecule type" value="Genomic_DNA"/>
</dbReference>
<dbReference type="SUPFAM" id="SSF143100">
    <property type="entry name" value="TTHA1013/TTHA0281-like"/>
    <property type="match status" value="1"/>
</dbReference>
<organism evidence="1 2">
    <name type="scientific">Parafrankia colletiae</name>
    <dbReference type="NCBI Taxonomy" id="573497"/>
    <lineage>
        <taxon>Bacteria</taxon>
        <taxon>Bacillati</taxon>
        <taxon>Actinomycetota</taxon>
        <taxon>Actinomycetes</taxon>
        <taxon>Frankiales</taxon>
        <taxon>Frankiaceae</taxon>
        <taxon>Parafrankia</taxon>
    </lineage>
</organism>
<keyword evidence="2" id="KW-1185">Reference proteome</keyword>
<dbReference type="Proteomes" id="UP000179627">
    <property type="component" value="Unassembled WGS sequence"/>
</dbReference>
<proteinExistence type="predicted"/>
<sequence>MRSLCDMTRSAPPRPAEMWSSVARVRAAMYGGWKVVVRVGRMPRCFVAVSMNGVITNRSIFGAWKPFFSAKSVLPRKTSGMKWASSKRMLQIPYELEQEEDGTWAAHASFPSGGAHGLGDTPEEALADLYEAVNLMKEFVAAL</sequence>
<gene>
    <name evidence="1" type="ORF">CC117_25310</name>
</gene>
<protein>
    <submittedName>
        <fullName evidence="1">Uncharacterized protein</fullName>
    </submittedName>
</protein>